<feature type="compositionally biased region" description="Polar residues" evidence="1">
    <location>
        <begin position="324"/>
        <end position="338"/>
    </location>
</feature>
<protein>
    <submittedName>
        <fullName evidence="2">Uncharacterized protein</fullName>
    </submittedName>
</protein>
<feature type="compositionally biased region" description="Polar residues" evidence="1">
    <location>
        <begin position="1023"/>
        <end position="1040"/>
    </location>
</feature>
<feature type="compositionally biased region" description="Low complexity" evidence="1">
    <location>
        <begin position="106"/>
        <end position="120"/>
    </location>
</feature>
<feature type="compositionally biased region" description="Polar residues" evidence="1">
    <location>
        <begin position="515"/>
        <end position="568"/>
    </location>
</feature>
<gene>
    <name evidence="2" type="ORF">SISNIDRAFT_485753</name>
</gene>
<feature type="compositionally biased region" description="Low complexity" evidence="1">
    <location>
        <begin position="65"/>
        <end position="90"/>
    </location>
</feature>
<feature type="compositionally biased region" description="Polar residues" evidence="1">
    <location>
        <begin position="612"/>
        <end position="631"/>
    </location>
</feature>
<evidence type="ECO:0000256" key="1">
    <source>
        <dbReference type="SAM" id="MobiDB-lite"/>
    </source>
</evidence>
<name>A0A164UST9_9AGAM</name>
<feature type="compositionally biased region" description="Basic and acidic residues" evidence="1">
    <location>
        <begin position="826"/>
        <end position="855"/>
    </location>
</feature>
<dbReference type="AlphaFoldDB" id="A0A164UST9"/>
<evidence type="ECO:0000313" key="2">
    <source>
        <dbReference type="EMBL" id="KZS93508.1"/>
    </source>
</evidence>
<feature type="region of interest" description="Disordered" evidence="1">
    <location>
        <begin position="155"/>
        <end position="241"/>
    </location>
</feature>
<feature type="compositionally biased region" description="Polar residues" evidence="1">
    <location>
        <begin position="708"/>
        <end position="720"/>
    </location>
</feature>
<feature type="compositionally biased region" description="Basic and acidic residues" evidence="1">
    <location>
        <begin position="217"/>
        <end position="240"/>
    </location>
</feature>
<feature type="region of interest" description="Disordered" evidence="1">
    <location>
        <begin position="267"/>
        <end position="855"/>
    </location>
</feature>
<feature type="compositionally biased region" description="Acidic residues" evidence="1">
    <location>
        <begin position="583"/>
        <end position="597"/>
    </location>
</feature>
<reference evidence="2 3" key="1">
    <citation type="journal article" date="2016" name="Mol. Biol. Evol.">
        <title>Comparative Genomics of Early-Diverging Mushroom-Forming Fungi Provides Insights into the Origins of Lignocellulose Decay Capabilities.</title>
        <authorList>
            <person name="Nagy L.G."/>
            <person name="Riley R."/>
            <person name="Tritt A."/>
            <person name="Adam C."/>
            <person name="Daum C."/>
            <person name="Floudas D."/>
            <person name="Sun H."/>
            <person name="Yadav J.S."/>
            <person name="Pangilinan J."/>
            <person name="Larsson K.H."/>
            <person name="Matsuura K."/>
            <person name="Barry K."/>
            <person name="Labutti K."/>
            <person name="Kuo R."/>
            <person name="Ohm R.A."/>
            <person name="Bhattacharya S.S."/>
            <person name="Shirouzu T."/>
            <person name="Yoshinaga Y."/>
            <person name="Martin F.M."/>
            <person name="Grigoriev I.V."/>
            <person name="Hibbett D.S."/>
        </authorList>
    </citation>
    <scope>NUCLEOTIDE SEQUENCE [LARGE SCALE GENOMIC DNA]</scope>
    <source>
        <strain evidence="2 3">HHB9708</strain>
    </source>
</reference>
<feature type="compositionally biased region" description="Low complexity" evidence="1">
    <location>
        <begin position="191"/>
        <end position="200"/>
    </location>
</feature>
<dbReference type="OrthoDB" id="2687738at2759"/>
<feature type="compositionally biased region" description="Low complexity" evidence="1">
    <location>
        <begin position="13"/>
        <end position="43"/>
    </location>
</feature>
<feature type="compositionally biased region" description="Low complexity" evidence="1">
    <location>
        <begin position="777"/>
        <end position="786"/>
    </location>
</feature>
<dbReference type="Proteomes" id="UP000076722">
    <property type="component" value="Unassembled WGS sequence"/>
</dbReference>
<feature type="region of interest" description="Disordered" evidence="1">
    <location>
        <begin position="1"/>
        <end position="135"/>
    </location>
</feature>
<feature type="compositionally biased region" description="Polar residues" evidence="1">
    <location>
        <begin position="303"/>
        <end position="312"/>
    </location>
</feature>
<feature type="compositionally biased region" description="Basic and acidic residues" evidence="1">
    <location>
        <begin position="456"/>
        <end position="467"/>
    </location>
</feature>
<keyword evidence="3" id="KW-1185">Reference proteome</keyword>
<feature type="compositionally biased region" description="Polar residues" evidence="1">
    <location>
        <begin position="164"/>
        <end position="178"/>
    </location>
</feature>
<dbReference type="EMBL" id="KV419407">
    <property type="protein sequence ID" value="KZS93508.1"/>
    <property type="molecule type" value="Genomic_DNA"/>
</dbReference>
<evidence type="ECO:0000313" key="3">
    <source>
        <dbReference type="Proteomes" id="UP000076722"/>
    </source>
</evidence>
<feature type="region of interest" description="Disordered" evidence="1">
    <location>
        <begin position="1023"/>
        <end position="1087"/>
    </location>
</feature>
<feature type="compositionally biased region" description="Low complexity" evidence="1">
    <location>
        <begin position="402"/>
        <end position="413"/>
    </location>
</feature>
<feature type="compositionally biased region" description="Polar residues" evidence="1">
    <location>
        <begin position="468"/>
        <end position="484"/>
    </location>
</feature>
<accession>A0A164UST9</accession>
<proteinExistence type="predicted"/>
<feature type="compositionally biased region" description="Low complexity" evidence="1">
    <location>
        <begin position="365"/>
        <end position="376"/>
    </location>
</feature>
<dbReference type="STRING" id="1314777.A0A164UST9"/>
<feature type="compositionally biased region" description="Acidic residues" evidence="1">
    <location>
        <begin position="442"/>
        <end position="455"/>
    </location>
</feature>
<organism evidence="2 3">
    <name type="scientific">Sistotremastrum niveocremeum HHB9708</name>
    <dbReference type="NCBI Taxonomy" id="1314777"/>
    <lineage>
        <taxon>Eukaryota</taxon>
        <taxon>Fungi</taxon>
        <taxon>Dikarya</taxon>
        <taxon>Basidiomycota</taxon>
        <taxon>Agaricomycotina</taxon>
        <taxon>Agaricomycetes</taxon>
        <taxon>Sistotremastrales</taxon>
        <taxon>Sistotremastraceae</taxon>
        <taxon>Sertulicium</taxon>
        <taxon>Sertulicium niveocremeum</taxon>
    </lineage>
</organism>
<sequence length="1087" mass="115125">MPFFGLFKKNRQPKSSQPSTPSTPVSPSKSLRTASASSTTSTTFRESLATSHDVDETDNDVPTVRAVPSRPYSPAPSATSSSRARPLLAAHPRPSIDTIDSHPPRTSLSSTLNLNFTSSTQDHTSNAKRPTRPAPLIDLSTDTLLQLPPTRASIFSVHDERRATQSTESLRSETSILSSRRRPPTQPFPGTDTAKSTTTETKPHKEPKPKRSSVFHWARDRSKSVGDAKSPRSETDDDNHSFQLKSFRHILSESPTSLVPPMPSLLTESTSSPVVPTRTGAITPPPSFQVTSRTRVRGDSGVSDISTASQKVTVGAFRQAARRSATNLPLASPTTSLPSDDRTTPPLRRSGASASPLPEPPRPLPRSASSERSATPPLRPPRAPAPLTTRASSPFRVDLPMSASPTETASSPSRARLGLGQPIGNAAQRRTIVSTSSYSTSSEEEDEDEEDDEDFDPRAPGRIERKTTITQKSAISRGSFQGSRSEIGHGGKTSPRVSAGLPPSARSEAGHGGPMSSSFVRSSVQPLNTGNTSSVYLRSRNSQSTSALTPTASNFRQSSVNLTGTKFQGTIIKPPASQRDSDTSEDEDDEGSSEEDVPLSAVGAKRPPSVFSMASSNKGSPRGILTTSRSHTVPVAPLVDLKGVRTPPVKSTAVGAKLTRNTSVRSTRSEEDLPKLKNSISQDPRSTIRPVQLRDDESFKVTSRPPRLSSSGQRPSSTADMLSERGPRQTSMSFSAAPRPSSIPMASGGGNSGSPSRSKASLQPVPPMRPFARRESPASSTGDSSSGKLPLTPQDGSELGIATSSTAPSKRSGPGHAKRSSVSFVDDSRPQGDERTRGGQKVSDETRRRDRRRSEAKAAIELGNVINGPGPIDDGEDADPSMGLNRMSAIPPFQHPNAMWNAWSQNAALLSPQAYQLPSPAPGADAHFLAAHQQAMMIAKQTYQYAVAQQAMAAAGDEWERSSNVGFAASPNPFLSPAAPWGAPAMFPQAPRSVYAGSVIGGPGMGWGSSSVYGENFGPSVSRTSLLGGQTPFPRSSSYAASEHPGPSSSSRGQRQRTKTGPSGSPGDGLHGAVRSALPPSSWKKGH</sequence>